<evidence type="ECO:0000313" key="3">
    <source>
        <dbReference type="Proteomes" id="UP001552299"/>
    </source>
</evidence>
<gene>
    <name evidence="2" type="ORF">M5K25_023786</name>
</gene>
<dbReference type="AlphaFoldDB" id="A0ABD0U0E2"/>
<keyword evidence="1" id="KW-0812">Transmembrane</keyword>
<dbReference type="PANTHER" id="PTHR34374:SF1">
    <property type="entry name" value="LARGE RIBOSOMAL RNA SUBUNIT ACCUMULATION PROTEIN YCED HOMOLOG 1, CHLOROPLASTIC"/>
    <property type="match status" value="1"/>
</dbReference>
<comment type="caution">
    <text evidence="2">The sequence shown here is derived from an EMBL/GenBank/DDBJ whole genome shotgun (WGS) entry which is preliminary data.</text>
</comment>
<reference evidence="2 3" key="1">
    <citation type="journal article" date="2024" name="Plant Biotechnol. J.">
        <title>Dendrobium thyrsiflorum genome and its molecular insights into genes involved in important horticultural traits.</title>
        <authorList>
            <person name="Chen B."/>
            <person name="Wang J.Y."/>
            <person name="Zheng P.J."/>
            <person name="Li K.L."/>
            <person name="Liang Y.M."/>
            <person name="Chen X.F."/>
            <person name="Zhang C."/>
            <person name="Zhao X."/>
            <person name="He X."/>
            <person name="Zhang G.Q."/>
            <person name="Liu Z.J."/>
            <person name="Xu Q."/>
        </authorList>
    </citation>
    <scope>NUCLEOTIDE SEQUENCE [LARGE SCALE GENOMIC DNA]</scope>
    <source>
        <strain evidence="2">GZMU011</strain>
    </source>
</reference>
<sequence>MPQAPIPLFFSQALLCFFFPTLQSILCKAKFQFYIRFMALFFSPFPFLLASPQEPSSAINTIPHSYSSSPSLLPRCTSTPTSSYLAPMILFRPPRNPLNKTLTLSISAASTSSSTETKITDFDAVVDELDPDEEDLAASPWEGAVVYRRDASVAHVEYATTLERLGLAKLASGFSRSRASAMGIRLPARMAKDSALANETPVLISIDVTKRKRRLKLDGILRTVINLRCNSKAEKPLQSLLFLPFSPLHGDGREPVFLPPAENRNTLFLHPAENRNTLFLHPAENRNTLFLHPAENRNTLFLHPAENRNTLFLHPAENRNTLFLHPAENRNTLPYPAENRYPFSPLPGFDAIEEHTGAGHNRNMVMPFGGESPGSEGPES</sequence>
<name>A0ABD0U0E2_DENTH</name>
<proteinExistence type="predicted"/>
<keyword evidence="1" id="KW-1133">Transmembrane helix</keyword>
<evidence type="ECO:0000313" key="2">
    <source>
        <dbReference type="EMBL" id="KAL0905371.1"/>
    </source>
</evidence>
<accession>A0ABD0U0E2</accession>
<dbReference type="EMBL" id="JANQDX010000018">
    <property type="protein sequence ID" value="KAL0905371.1"/>
    <property type="molecule type" value="Genomic_DNA"/>
</dbReference>
<evidence type="ECO:0000256" key="1">
    <source>
        <dbReference type="SAM" id="Phobius"/>
    </source>
</evidence>
<dbReference type="Proteomes" id="UP001552299">
    <property type="component" value="Unassembled WGS sequence"/>
</dbReference>
<keyword evidence="1" id="KW-0472">Membrane</keyword>
<feature type="transmembrane region" description="Helical" evidence="1">
    <location>
        <begin position="33"/>
        <end position="50"/>
    </location>
</feature>
<organism evidence="2 3">
    <name type="scientific">Dendrobium thyrsiflorum</name>
    <name type="common">Pinecone-like raceme dendrobium</name>
    <name type="synonym">Orchid</name>
    <dbReference type="NCBI Taxonomy" id="117978"/>
    <lineage>
        <taxon>Eukaryota</taxon>
        <taxon>Viridiplantae</taxon>
        <taxon>Streptophyta</taxon>
        <taxon>Embryophyta</taxon>
        <taxon>Tracheophyta</taxon>
        <taxon>Spermatophyta</taxon>
        <taxon>Magnoliopsida</taxon>
        <taxon>Liliopsida</taxon>
        <taxon>Asparagales</taxon>
        <taxon>Orchidaceae</taxon>
        <taxon>Epidendroideae</taxon>
        <taxon>Malaxideae</taxon>
        <taxon>Dendrobiinae</taxon>
        <taxon>Dendrobium</taxon>
    </lineage>
</organism>
<keyword evidence="3" id="KW-1185">Reference proteome</keyword>
<protein>
    <submittedName>
        <fullName evidence="2">Uncharacterized protein</fullName>
    </submittedName>
</protein>
<dbReference type="PANTHER" id="PTHR34374">
    <property type="entry name" value="LARGE RIBOSOMAL RNA SUBUNIT ACCUMULATION PROTEIN YCED HOMOLOG 1, CHLOROPLASTIC"/>
    <property type="match status" value="1"/>
</dbReference>